<dbReference type="PANTHER" id="PTHR12947:SF13">
    <property type="entry name" value="FI19924P1"/>
    <property type="match status" value="1"/>
</dbReference>
<dbReference type="Proteomes" id="UP000811246">
    <property type="component" value="Chromosome 5"/>
</dbReference>
<dbReference type="GO" id="GO:0061578">
    <property type="term" value="F:K63-linked deubiquitinase activity"/>
    <property type="evidence" value="ECO:0007669"/>
    <property type="project" value="InterPro"/>
</dbReference>
<dbReference type="GO" id="GO:0005768">
    <property type="term" value="C:endosome"/>
    <property type="evidence" value="ECO:0007669"/>
    <property type="project" value="TreeGrafter"/>
</dbReference>
<accession>A0A922F533</accession>
<dbReference type="Pfam" id="PF01398">
    <property type="entry name" value="JAB"/>
    <property type="match status" value="1"/>
</dbReference>
<dbReference type="OrthoDB" id="3640at2759"/>
<dbReference type="InterPro" id="IPR000555">
    <property type="entry name" value="JAMM/MPN+_dom"/>
</dbReference>
<evidence type="ECO:0000256" key="3">
    <source>
        <dbReference type="ARBA" id="ARBA00022670"/>
    </source>
</evidence>
<evidence type="ECO:0000313" key="11">
    <source>
        <dbReference type="Proteomes" id="UP000811246"/>
    </source>
</evidence>
<gene>
    <name evidence="10" type="ORF">I3842_05G148900</name>
</gene>
<dbReference type="GO" id="GO:0016020">
    <property type="term" value="C:membrane"/>
    <property type="evidence" value="ECO:0007669"/>
    <property type="project" value="TreeGrafter"/>
</dbReference>
<evidence type="ECO:0000256" key="1">
    <source>
        <dbReference type="ARBA" id="ARBA00001947"/>
    </source>
</evidence>
<evidence type="ECO:0000256" key="2">
    <source>
        <dbReference type="ARBA" id="ARBA00010981"/>
    </source>
</evidence>
<dbReference type="InterPro" id="IPR037518">
    <property type="entry name" value="MPN"/>
</dbReference>
<dbReference type="Gene3D" id="3.40.140.10">
    <property type="entry name" value="Cytidine Deaminase, domain 2"/>
    <property type="match status" value="1"/>
</dbReference>
<evidence type="ECO:0000256" key="4">
    <source>
        <dbReference type="ARBA" id="ARBA00022723"/>
    </source>
</evidence>
<keyword evidence="4" id="KW-0479">Metal-binding</keyword>
<feature type="domain" description="MPN" evidence="9">
    <location>
        <begin position="141"/>
        <end position="282"/>
    </location>
</feature>
<evidence type="ECO:0000259" key="9">
    <source>
        <dbReference type="PROSITE" id="PS50249"/>
    </source>
</evidence>
<evidence type="ECO:0000256" key="6">
    <source>
        <dbReference type="ARBA" id="ARBA00022801"/>
    </source>
</evidence>
<comment type="cofactor">
    <cofactor evidence="1">
        <name>Zn(2+)</name>
        <dbReference type="ChEBI" id="CHEBI:29105"/>
    </cofactor>
</comment>
<name>A0A922F533_CARIL</name>
<dbReference type="GO" id="GO:0006508">
    <property type="term" value="P:proteolysis"/>
    <property type="evidence" value="ECO:0007669"/>
    <property type="project" value="UniProtKB-KW"/>
</dbReference>
<organism evidence="10 11">
    <name type="scientific">Carya illinoinensis</name>
    <name type="common">Pecan</name>
    <dbReference type="NCBI Taxonomy" id="32201"/>
    <lineage>
        <taxon>Eukaryota</taxon>
        <taxon>Viridiplantae</taxon>
        <taxon>Streptophyta</taxon>
        <taxon>Embryophyta</taxon>
        <taxon>Tracheophyta</taxon>
        <taxon>Spermatophyta</taxon>
        <taxon>Magnoliopsida</taxon>
        <taxon>eudicotyledons</taxon>
        <taxon>Gunneridae</taxon>
        <taxon>Pentapetalae</taxon>
        <taxon>rosids</taxon>
        <taxon>fabids</taxon>
        <taxon>Fagales</taxon>
        <taxon>Juglandaceae</taxon>
        <taxon>Carya</taxon>
    </lineage>
</organism>
<dbReference type="EMBL" id="CM031829">
    <property type="protein sequence ID" value="KAG6713388.1"/>
    <property type="molecule type" value="Genomic_DNA"/>
</dbReference>
<evidence type="ECO:0000256" key="5">
    <source>
        <dbReference type="ARBA" id="ARBA00022786"/>
    </source>
</evidence>
<dbReference type="SUPFAM" id="SSF102712">
    <property type="entry name" value="JAB1/MPN domain"/>
    <property type="match status" value="1"/>
</dbReference>
<keyword evidence="6" id="KW-0378">Hydrolase</keyword>
<evidence type="ECO:0000313" key="10">
    <source>
        <dbReference type="EMBL" id="KAG6713388.1"/>
    </source>
</evidence>
<proteinExistence type="inferred from homology"/>
<dbReference type="GO" id="GO:0140492">
    <property type="term" value="F:metal-dependent deubiquitinase activity"/>
    <property type="evidence" value="ECO:0007669"/>
    <property type="project" value="InterPro"/>
</dbReference>
<dbReference type="PANTHER" id="PTHR12947">
    <property type="entry name" value="AMSH-LIKE PROTEASE"/>
    <property type="match status" value="1"/>
</dbReference>
<comment type="similarity">
    <text evidence="2">Belongs to the peptidase M67C family.</text>
</comment>
<keyword evidence="8" id="KW-0482">Metalloprotease</keyword>
<evidence type="ECO:0000256" key="8">
    <source>
        <dbReference type="ARBA" id="ARBA00023049"/>
    </source>
</evidence>
<dbReference type="CDD" id="cd08066">
    <property type="entry name" value="MPN_AMSH_like"/>
    <property type="match status" value="1"/>
</dbReference>
<dbReference type="AlphaFoldDB" id="A0A922F533"/>
<dbReference type="SMART" id="SM00232">
    <property type="entry name" value="JAB_MPN"/>
    <property type="match status" value="1"/>
</dbReference>
<keyword evidence="5" id="KW-0833">Ubl conjugation pathway</keyword>
<dbReference type="GO" id="GO:0070536">
    <property type="term" value="P:protein K63-linked deubiquitination"/>
    <property type="evidence" value="ECO:0007669"/>
    <property type="project" value="InterPro"/>
</dbReference>
<sequence>MIIHLFQRNYVHFQEPQCKFRILPFLRRILLLQNINLCSVLPLYSLRMINNKNSGTVSIYTVDSKTSSSSLEFRCPTIEKACKCQHITVHTVTLSSPSTIISCVEKVPQGETSSNITVADSEHGHPKSYDESTTSTVLRDVHIPTRLMEDFLELSKDNTDKDLETCGILGASLMLYVCRFHQYFCKEEGVFYVTTLIIPKQESTSSSCQAINEEEVFAIQNEQSLFPVGWIHTHPSQTCFLSSVDVHTQYSYQVMVPEAFAIVMAPTDTSRSYGIFRLSDPGGMSVLKECQETGFHPHKDLADGSTIYEDCSSVYKNSNLRFEIFDLR</sequence>
<evidence type="ECO:0000256" key="7">
    <source>
        <dbReference type="ARBA" id="ARBA00022833"/>
    </source>
</evidence>
<reference evidence="10" key="1">
    <citation type="submission" date="2021-01" db="EMBL/GenBank/DDBJ databases">
        <authorList>
            <person name="Lovell J.T."/>
            <person name="Bentley N."/>
            <person name="Bhattarai G."/>
            <person name="Jenkins J.W."/>
            <person name="Sreedasyam A."/>
            <person name="Alarcon Y."/>
            <person name="Bock C."/>
            <person name="Boston L."/>
            <person name="Carlson J."/>
            <person name="Cervantes K."/>
            <person name="Clermont K."/>
            <person name="Krom N."/>
            <person name="Kubenka K."/>
            <person name="Mamidi S."/>
            <person name="Mattison C."/>
            <person name="Monteros M."/>
            <person name="Pisani C."/>
            <person name="Plott C."/>
            <person name="Rajasekar S."/>
            <person name="Rhein H.S."/>
            <person name="Rohla C."/>
            <person name="Song M."/>
            <person name="Hilaire R.S."/>
            <person name="Shu S."/>
            <person name="Wells L."/>
            <person name="Wang X."/>
            <person name="Webber J."/>
            <person name="Heerema R.J."/>
            <person name="Klein P."/>
            <person name="Conner P."/>
            <person name="Grauke L."/>
            <person name="Grimwood J."/>
            <person name="Schmutz J."/>
            <person name="Randall J.J."/>
        </authorList>
    </citation>
    <scope>NUCLEOTIDE SEQUENCE</scope>
    <source>
        <tissue evidence="10">Leaf</tissue>
    </source>
</reference>
<comment type="caution">
    <text evidence="10">The sequence shown here is derived from an EMBL/GenBank/DDBJ whole genome shotgun (WGS) entry which is preliminary data.</text>
</comment>
<protein>
    <recommendedName>
        <fullName evidence="9">MPN domain-containing protein</fullName>
    </recommendedName>
</protein>
<dbReference type="FunFam" id="3.40.140.10:FF:000046">
    <property type="entry name" value="AMSH-like ubiquitin thioesterase 2"/>
    <property type="match status" value="1"/>
</dbReference>
<dbReference type="PROSITE" id="PS50249">
    <property type="entry name" value="MPN"/>
    <property type="match status" value="1"/>
</dbReference>
<dbReference type="InterPro" id="IPR044098">
    <property type="entry name" value="STAMBP/STALP-like_MPN"/>
</dbReference>
<keyword evidence="3" id="KW-0645">Protease</keyword>
<keyword evidence="7" id="KW-0862">Zinc</keyword>
<dbReference type="GO" id="GO:0046872">
    <property type="term" value="F:metal ion binding"/>
    <property type="evidence" value="ECO:0007669"/>
    <property type="project" value="UniProtKB-KW"/>
</dbReference>